<dbReference type="Proteomes" id="UP001589855">
    <property type="component" value="Unassembled WGS sequence"/>
</dbReference>
<keyword evidence="3" id="KW-1185">Reference proteome</keyword>
<dbReference type="InterPro" id="IPR029021">
    <property type="entry name" value="Prot-tyrosine_phosphatase-like"/>
</dbReference>
<sequence>MQAITNFRTLGGHRTQDGRLVKHGWLYRSGQLDQLDADQQAYLTRELHVQRVVDMRTVDERTRFPDVQLANTTYTVLDILEQTAGDGASLQSMITTNGNVHDRMLDLYEQLALSDSARHGYRNFIQGLLTPVPVVFHCFAGKDRTGVGAALILKILGVSDEQIMADYLQTNLQRADANQAILSALSGKLPANQLAGIQTALNVDAAYLTRYFDVITQHYGTFNEYLLTGLQLTTRELNELRRLYLEAA</sequence>
<evidence type="ECO:0000313" key="2">
    <source>
        <dbReference type="EMBL" id="MFC0425008.1"/>
    </source>
</evidence>
<dbReference type="PROSITE" id="PS00383">
    <property type="entry name" value="TYR_PHOSPHATASE_1"/>
    <property type="match status" value="1"/>
</dbReference>
<comment type="similarity">
    <text evidence="1">Belongs to the protein-tyrosine phosphatase family.</text>
</comment>
<evidence type="ECO:0000256" key="1">
    <source>
        <dbReference type="ARBA" id="ARBA00009580"/>
    </source>
</evidence>
<protein>
    <submittedName>
        <fullName evidence="2">Tyrosine-protein phosphatase</fullName>
    </submittedName>
</protein>
<dbReference type="InterPro" id="IPR016130">
    <property type="entry name" value="Tyr_Pase_AS"/>
</dbReference>
<name>A0ABV6K696_9LACO</name>
<evidence type="ECO:0000313" key="3">
    <source>
        <dbReference type="Proteomes" id="UP001589855"/>
    </source>
</evidence>
<dbReference type="EMBL" id="JBHLUK010000076">
    <property type="protein sequence ID" value="MFC0425008.1"/>
    <property type="molecule type" value="Genomic_DNA"/>
</dbReference>
<dbReference type="InterPro" id="IPR026893">
    <property type="entry name" value="Tyr/Ser_Pase_IphP-type"/>
</dbReference>
<accession>A0ABV6K696</accession>
<dbReference type="SUPFAM" id="SSF52799">
    <property type="entry name" value="(Phosphotyrosine protein) phosphatases II"/>
    <property type="match status" value="1"/>
</dbReference>
<dbReference type="Pfam" id="PF13350">
    <property type="entry name" value="Y_phosphatase3"/>
    <property type="match status" value="1"/>
</dbReference>
<dbReference type="Gene3D" id="3.90.190.10">
    <property type="entry name" value="Protein tyrosine phosphatase superfamily"/>
    <property type="match status" value="1"/>
</dbReference>
<dbReference type="PANTHER" id="PTHR31126:SF1">
    <property type="entry name" value="TYROSINE SPECIFIC PROTEIN PHOSPHATASES DOMAIN-CONTAINING PROTEIN"/>
    <property type="match status" value="1"/>
</dbReference>
<reference evidence="2 3" key="1">
    <citation type="submission" date="2024-09" db="EMBL/GenBank/DDBJ databases">
        <authorList>
            <person name="Sun Q."/>
            <person name="Mori K."/>
        </authorList>
    </citation>
    <scope>NUCLEOTIDE SEQUENCE [LARGE SCALE GENOMIC DNA]</scope>
    <source>
        <strain evidence="2 3">TBRC 4575</strain>
    </source>
</reference>
<organism evidence="2 3">
    <name type="scientific">Lactiplantibacillus plajomi</name>
    <dbReference type="NCBI Taxonomy" id="1457217"/>
    <lineage>
        <taxon>Bacteria</taxon>
        <taxon>Bacillati</taxon>
        <taxon>Bacillota</taxon>
        <taxon>Bacilli</taxon>
        <taxon>Lactobacillales</taxon>
        <taxon>Lactobacillaceae</taxon>
        <taxon>Lactiplantibacillus</taxon>
    </lineage>
</organism>
<comment type="caution">
    <text evidence="2">The sequence shown here is derived from an EMBL/GenBank/DDBJ whole genome shotgun (WGS) entry which is preliminary data.</text>
</comment>
<dbReference type="PANTHER" id="PTHR31126">
    <property type="entry name" value="TYROSINE-PROTEIN PHOSPHATASE"/>
    <property type="match status" value="1"/>
</dbReference>
<proteinExistence type="inferred from homology"/>
<dbReference type="RefSeq" id="WP_137644185.1">
    <property type="nucleotide sequence ID" value="NZ_BAABRM010000003.1"/>
</dbReference>
<gene>
    <name evidence="2" type="ORF">ACFFGS_12805</name>
</gene>